<evidence type="ECO:0008006" key="8">
    <source>
        <dbReference type="Google" id="ProtNLM"/>
    </source>
</evidence>
<dbReference type="InterPro" id="IPR036034">
    <property type="entry name" value="PDZ_sf"/>
</dbReference>
<feature type="domain" description="PDZ" evidence="4">
    <location>
        <begin position="158"/>
        <end position="228"/>
    </location>
</feature>
<feature type="region of interest" description="Disordered" evidence="2">
    <location>
        <begin position="269"/>
        <end position="372"/>
    </location>
</feature>
<dbReference type="InterPro" id="IPR035892">
    <property type="entry name" value="C2_domain_sf"/>
</dbReference>
<evidence type="ECO:0000256" key="2">
    <source>
        <dbReference type="SAM" id="MobiDB-lite"/>
    </source>
</evidence>
<evidence type="ECO:0000313" key="6">
    <source>
        <dbReference type="EMBL" id="CAL8093365.1"/>
    </source>
</evidence>
<feature type="compositionally biased region" description="Polar residues" evidence="2">
    <location>
        <begin position="591"/>
        <end position="627"/>
    </location>
</feature>
<feature type="region of interest" description="Disordered" evidence="2">
    <location>
        <begin position="1603"/>
        <end position="1945"/>
    </location>
</feature>
<feature type="region of interest" description="Disordered" evidence="2">
    <location>
        <begin position="1498"/>
        <end position="1535"/>
    </location>
</feature>
<feature type="compositionally biased region" description="Low complexity" evidence="2">
    <location>
        <begin position="1651"/>
        <end position="1663"/>
    </location>
</feature>
<name>A0ABP1QAB5_9HEXA</name>
<feature type="compositionally biased region" description="Polar residues" evidence="2">
    <location>
        <begin position="1571"/>
        <end position="1583"/>
    </location>
</feature>
<feature type="compositionally biased region" description="Low complexity" evidence="2">
    <location>
        <begin position="437"/>
        <end position="447"/>
    </location>
</feature>
<feature type="compositionally biased region" description="Polar residues" evidence="2">
    <location>
        <begin position="1381"/>
        <end position="1396"/>
    </location>
</feature>
<feature type="region of interest" description="Disordered" evidence="2">
    <location>
        <begin position="505"/>
        <end position="639"/>
    </location>
</feature>
<proteinExistence type="predicted"/>
<dbReference type="SMART" id="SM00324">
    <property type="entry name" value="RhoGAP"/>
    <property type="match status" value="1"/>
</dbReference>
<feature type="compositionally biased region" description="Polar residues" evidence="2">
    <location>
        <begin position="1756"/>
        <end position="1768"/>
    </location>
</feature>
<feature type="compositionally biased region" description="Pro residues" evidence="2">
    <location>
        <begin position="1609"/>
        <end position="1626"/>
    </location>
</feature>
<dbReference type="InterPro" id="IPR000198">
    <property type="entry name" value="RhoGAP_dom"/>
</dbReference>
<dbReference type="Pfam" id="PF00620">
    <property type="entry name" value="RhoGAP"/>
    <property type="match status" value="1"/>
</dbReference>
<dbReference type="SUPFAM" id="SSF50156">
    <property type="entry name" value="PDZ domain-like"/>
    <property type="match status" value="1"/>
</dbReference>
<dbReference type="InterPro" id="IPR001478">
    <property type="entry name" value="PDZ"/>
</dbReference>
<feature type="compositionally biased region" description="Polar residues" evidence="2">
    <location>
        <begin position="967"/>
        <end position="978"/>
    </location>
</feature>
<feature type="region of interest" description="Disordered" evidence="2">
    <location>
        <begin position="785"/>
        <end position="804"/>
    </location>
</feature>
<evidence type="ECO:0000259" key="3">
    <source>
        <dbReference type="PROSITE" id="PS50004"/>
    </source>
</evidence>
<feature type="compositionally biased region" description="Polar residues" evidence="2">
    <location>
        <begin position="538"/>
        <end position="552"/>
    </location>
</feature>
<organism evidence="6 7">
    <name type="scientific">Orchesella dallaii</name>
    <dbReference type="NCBI Taxonomy" id="48710"/>
    <lineage>
        <taxon>Eukaryota</taxon>
        <taxon>Metazoa</taxon>
        <taxon>Ecdysozoa</taxon>
        <taxon>Arthropoda</taxon>
        <taxon>Hexapoda</taxon>
        <taxon>Collembola</taxon>
        <taxon>Entomobryomorpha</taxon>
        <taxon>Entomobryoidea</taxon>
        <taxon>Orchesellidae</taxon>
        <taxon>Orchesellinae</taxon>
        <taxon>Orchesella</taxon>
    </lineage>
</organism>
<dbReference type="PANTHER" id="PTHR46150">
    <property type="entry name" value="RHO GTPASE-ACTIVATING PROTEIN 100F"/>
    <property type="match status" value="1"/>
</dbReference>
<evidence type="ECO:0000313" key="7">
    <source>
        <dbReference type="Proteomes" id="UP001642540"/>
    </source>
</evidence>
<feature type="compositionally biased region" description="Low complexity" evidence="2">
    <location>
        <begin position="1861"/>
        <end position="1877"/>
    </location>
</feature>
<accession>A0ABP1QAB5</accession>
<comment type="caution">
    <text evidence="6">The sequence shown here is derived from an EMBL/GenBank/DDBJ whole genome shotgun (WGS) entry which is preliminary data.</text>
</comment>
<feature type="region of interest" description="Disordered" evidence="2">
    <location>
        <begin position="1570"/>
        <end position="1590"/>
    </location>
</feature>
<feature type="compositionally biased region" description="Low complexity" evidence="2">
    <location>
        <begin position="1742"/>
        <end position="1755"/>
    </location>
</feature>
<dbReference type="InterPro" id="IPR000008">
    <property type="entry name" value="C2_dom"/>
</dbReference>
<dbReference type="CDD" id="cd00030">
    <property type="entry name" value="C2"/>
    <property type="match status" value="1"/>
</dbReference>
<feature type="compositionally biased region" description="Polar residues" evidence="2">
    <location>
        <begin position="1686"/>
        <end position="1700"/>
    </location>
</feature>
<feature type="compositionally biased region" description="Pro residues" evidence="2">
    <location>
        <begin position="1915"/>
        <end position="1931"/>
    </location>
</feature>
<sequence>MCETYDLPKSQCGSGVCFFSRFRSSSRNAKKDQGRDIPPNAEPAASPRRLQLGQLASTLPPPTGQSHGGQRMGGRDALPHMVLQPDFRKVSGISTEIFRQLESVENDHDATTAAALGAVERRGEMLVRMLDPRQFSRPAQDAVRKFLSMQDGLHSVHFVEIVKRPGQTLGLYIREGNGLDRYDGVFISRIAIESAVFNSGCLGVGDEILAVNLVDVTHMSLDDVVILMSIPRRLVLTIRQRKGRMLSHSQSLLRSESKPVVVIKKELEHDDQQYDENNDENGHTFGQYGTLGHSYPRGPSPGPGQLHHSLGGYSGIGRGRAPTTPQHLTPGQRLFGASQSHAMGPRSGTLSALQQQQALGGYHASQQPSSIQSLPRHMSYQPYATVGMQQLPDVTDYTRVPSRHDDYSRIETPQPPMRRGPYSDYYDGRPEPPPRPSSQQSAYQPYEWYRTAETEPDRTASISYRPPPPVITEQPRSSIVPQHFQPFDRAYPKTLESLAEKVHTFHTGPRPSKQNGPGRMRMPRTGSDHRITLGRAGDQQNWYGSMPRQRTTPDYGGRPGGLPHSARYTAGLGGRLSIPSRRKGPVDYASDSETMSYAPSLRSSAGLSLPASTRRSLGLTNGRSNSLPRDLIRGRGGRKHNVRFDRRGVSDVTSAAAAGRRALLLASGMDSQDESDGAVSAPEMPLTPRRERAEYRAWMTRAPSTSAIYERLKTSRDSDLLQAQKAAKFTFSAENLSILDRARNDQPYYSYRSHLMGMPGGDSTLARALAGRSPSTTSALAALGIREPPPSVPSAMKESLSSEPLRRLVSGMTPSRSRDLIASLQQHHAAGRESDRQSLSGRTSPASALLHRIAVEKDESLLRKEILSRSLIGRDLLSRESLKDDLLGENKSEKIASRLSAVVSGGVGHGGPGVGAGGAAAAALLAGRLSGAKPIASYGHLGGMSTGAPTGQPGGGGGGGSAGTGVMSGTPSSSVTGDSSRLKLLTINPSEFLRYKIERPSSATGDIPGSSLGSGVGHSGILRVHLLAGRALRSTVRSTDSSIRTRDLYCVLECDRVHKARTVVCTGDQNFDWDEIFELDLVSNKELDFLIYSWDPQLRHRLCYKGSVNLIQVLGDGSNPVVHQLAIKVEPRGTLYVKLKHTPPEEAFKREIKSLGLFGANVANVVMKEDSGLNVPLIVQRCIEEIERRGLDIIGLYRLCGSATKKQTLREAFERNPRTVDLSAENVPDINVITGVLKDYLRELPEPLLTKCLYQMLVDALGVCLPDDPEGNARLLFSIIECLPKPNRCTLLLILEHLSLVCSLSDRNKMGPTQLAQCFGPILMIQFDNTPESTDFQPPIKVLQYLLEVWPAKSVRGAGAEAVTRKGPSLLGKGRPFPRSSPASILSRSQKTSMKTSLRLESPSKGSPGGSLSESSPSPTSIHSKASIPPGGSHQQSGGGTATSVTTSTSGALTLTPSTTSSSLTSVTTPNSLTPVGPQAKSLIPATTSSNYSLTSEFSTTSVTSPTPSMPPSASIAKSIDSAGSGDVPSSQSSEDVFANVNVRNRVNVFELPEDDEEPAQNIMPNGSAIKEQSQQQAMNGASAQHPQPQFQQHIFQEQQIPRLQQQHQPPPQPMQQSGPVPPSPFPMRKLSHPITAPGRAERADSLEDMSTTTSSSSNNSISSKRKLPPLPQSFAHPDMMKMVPQSENNLSQPQQYSMPDQSQVQQQQNIRQQEHEQEEEDDDEEENDRNHANLFGFCSVKPSSDKFASGSSSKPTNGMHSSGSNNGMRPPQTCEDPLLQKEILPPSYSTACDMQMSPSLGTTTNGKPIRPSPVPPVPPPKPGGSVRQRLSSSDEEYGSPTHSEDGSRPKSNGVTGNGGSSSSSSTTPTTTQSQIAQGGGGAGAGGSKGSTPGTTTPLGTPPPVPPRLERRPSQPSPSSSPPSMPPPVPPRLGRAAPVRTPSLDGREAFEVDCYTIKEENGEEDFLT</sequence>
<dbReference type="SUPFAM" id="SSF49562">
    <property type="entry name" value="C2 domain (Calcium/lipid-binding domain, CaLB)"/>
    <property type="match status" value="1"/>
</dbReference>
<dbReference type="EMBL" id="CAXLJM020000026">
    <property type="protein sequence ID" value="CAL8093365.1"/>
    <property type="molecule type" value="Genomic_DNA"/>
</dbReference>
<feature type="compositionally biased region" description="Low complexity" evidence="2">
    <location>
        <begin position="1890"/>
        <end position="1899"/>
    </location>
</feature>
<feature type="region of interest" description="Disordered" evidence="2">
    <location>
        <begin position="55"/>
        <end position="75"/>
    </location>
</feature>
<dbReference type="Pfam" id="PF25336">
    <property type="entry name" value="C2_SYDE"/>
    <property type="match status" value="1"/>
</dbReference>
<dbReference type="PANTHER" id="PTHR46150:SF3">
    <property type="entry name" value="RHO GTPASE-ACTIVATING PROTEIN 100F"/>
    <property type="match status" value="1"/>
</dbReference>
<keyword evidence="1" id="KW-0343">GTPase activation</keyword>
<feature type="region of interest" description="Disordered" evidence="2">
    <location>
        <begin position="824"/>
        <end position="843"/>
    </location>
</feature>
<dbReference type="PROSITE" id="PS50004">
    <property type="entry name" value="C2"/>
    <property type="match status" value="1"/>
</dbReference>
<evidence type="ECO:0000256" key="1">
    <source>
        <dbReference type="ARBA" id="ARBA00022468"/>
    </source>
</evidence>
<feature type="compositionally biased region" description="Low complexity" evidence="2">
    <location>
        <begin position="1498"/>
        <end position="1515"/>
    </location>
</feature>
<feature type="domain" description="C2" evidence="3">
    <location>
        <begin position="1003"/>
        <end position="1123"/>
    </location>
</feature>
<feature type="compositionally biased region" description="Low complexity" evidence="2">
    <location>
        <begin position="1701"/>
        <end position="1712"/>
    </location>
</feature>
<dbReference type="Pfam" id="PF00595">
    <property type="entry name" value="PDZ"/>
    <property type="match status" value="1"/>
</dbReference>
<feature type="compositionally biased region" description="Acidic residues" evidence="2">
    <location>
        <begin position="1717"/>
        <end position="1728"/>
    </location>
</feature>
<reference evidence="6 7" key="1">
    <citation type="submission" date="2024-08" db="EMBL/GenBank/DDBJ databases">
        <authorList>
            <person name="Cucini C."/>
            <person name="Frati F."/>
        </authorList>
    </citation>
    <scope>NUCLEOTIDE SEQUENCE [LARGE SCALE GENOMIC DNA]</scope>
</reference>
<protein>
    <recommendedName>
        <fullName evidence="8">Rho GTPase-activating protein 100F</fullName>
    </recommendedName>
</protein>
<dbReference type="Proteomes" id="UP001642540">
    <property type="component" value="Unassembled WGS sequence"/>
</dbReference>
<dbReference type="Gene3D" id="2.60.40.150">
    <property type="entry name" value="C2 domain"/>
    <property type="match status" value="1"/>
</dbReference>
<dbReference type="InterPro" id="IPR008936">
    <property type="entry name" value="Rho_GTPase_activation_prot"/>
</dbReference>
<feature type="compositionally biased region" description="Low complexity" evidence="2">
    <location>
        <begin position="352"/>
        <end position="361"/>
    </location>
</feature>
<gene>
    <name evidence="6" type="ORF">ODALV1_LOCUS8483</name>
</gene>
<feature type="compositionally biased region" description="Low complexity" evidence="2">
    <location>
        <begin position="1403"/>
        <end position="1474"/>
    </location>
</feature>
<feature type="compositionally biased region" description="Pro residues" evidence="2">
    <location>
        <begin position="1811"/>
        <end position="1823"/>
    </location>
</feature>
<dbReference type="PROSITE" id="PS50238">
    <property type="entry name" value="RHOGAP"/>
    <property type="match status" value="1"/>
</dbReference>
<dbReference type="InterPro" id="IPR052118">
    <property type="entry name" value="Rho-GAP_regulator"/>
</dbReference>
<evidence type="ECO:0000259" key="5">
    <source>
        <dbReference type="PROSITE" id="PS50238"/>
    </source>
</evidence>
<dbReference type="SMART" id="SM00228">
    <property type="entry name" value="PDZ"/>
    <property type="match status" value="1"/>
</dbReference>
<keyword evidence="7" id="KW-1185">Reference proteome</keyword>
<dbReference type="PROSITE" id="PS50106">
    <property type="entry name" value="PDZ"/>
    <property type="match status" value="1"/>
</dbReference>
<dbReference type="Gene3D" id="1.10.555.10">
    <property type="entry name" value="Rho GTPase activation protein"/>
    <property type="match status" value="1"/>
</dbReference>
<feature type="region of interest" description="Disordered" evidence="2">
    <location>
        <begin position="28"/>
        <end position="47"/>
    </location>
</feature>
<dbReference type="SMART" id="SM00239">
    <property type="entry name" value="C2"/>
    <property type="match status" value="1"/>
</dbReference>
<feature type="region of interest" description="Disordered" evidence="2">
    <location>
        <begin position="1361"/>
        <end position="1484"/>
    </location>
</feature>
<feature type="region of interest" description="Disordered" evidence="2">
    <location>
        <begin position="398"/>
        <end position="475"/>
    </location>
</feature>
<dbReference type="CDD" id="cd06718">
    <property type="entry name" value="PDZ_Par6-like"/>
    <property type="match status" value="1"/>
</dbReference>
<feature type="compositionally biased region" description="Gly residues" evidence="2">
    <location>
        <begin position="952"/>
        <end position="963"/>
    </location>
</feature>
<feature type="compositionally biased region" description="Polar residues" evidence="2">
    <location>
        <begin position="1788"/>
        <end position="1806"/>
    </location>
</feature>
<dbReference type="SUPFAM" id="SSF48350">
    <property type="entry name" value="GTPase activation domain, GAP"/>
    <property type="match status" value="1"/>
</dbReference>
<dbReference type="Gene3D" id="2.30.42.10">
    <property type="match status" value="1"/>
</dbReference>
<evidence type="ECO:0000259" key="4">
    <source>
        <dbReference type="PROSITE" id="PS50106"/>
    </source>
</evidence>
<feature type="compositionally biased region" description="Gly residues" evidence="2">
    <location>
        <begin position="1878"/>
        <end position="1889"/>
    </location>
</feature>
<feature type="domain" description="Rho-GAP" evidence="5">
    <location>
        <begin position="1160"/>
        <end position="1354"/>
    </location>
</feature>
<dbReference type="InterPro" id="IPR057459">
    <property type="entry name" value="SYDE1/2_C2"/>
</dbReference>
<feature type="region of interest" description="Disordered" evidence="2">
    <location>
        <begin position="946"/>
        <end position="978"/>
    </location>
</feature>